<dbReference type="Pfam" id="PF02892">
    <property type="entry name" value="zf-BED"/>
    <property type="match status" value="1"/>
</dbReference>
<protein>
    <submittedName>
        <fullName evidence="13">Zinc finger BED domain-containing protein 4-like</fullName>
    </submittedName>
</protein>
<evidence type="ECO:0000256" key="8">
    <source>
        <dbReference type="ARBA" id="ARBA00023242"/>
    </source>
</evidence>
<dbReference type="SMART" id="SM00614">
    <property type="entry name" value="ZnF_BED"/>
    <property type="match status" value="1"/>
</dbReference>
<evidence type="ECO:0000256" key="7">
    <source>
        <dbReference type="ARBA" id="ARBA00023163"/>
    </source>
</evidence>
<dbReference type="SUPFAM" id="SSF53098">
    <property type="entry name" value="Ribonuclease H-like"/>
    <property type="match status" value="1"/>
</dbReference>
<dbReference type="InParanoid" id="A0A6P8VBT7"/>
<dbReference type="InterPro" id="IPR008906">
    <property type="entry name" value="HATC_C_dom"/>
</dbReference>
<evidence type="ECO:0000256" key="1">
    <source>
        <dbReference type="ARBA" id="ARBA00004123"/>
    </source>
</evidence>
<dbReference type="RefSeq" id="XP_034083210.1">
    <property type="nucleotide sequence ID" value="XM_034227319.1"/>
</dbReference>
<dbReference type="PANTHER" id="PTHR46481:SF10">
    <property type="entry name" value="ZINC FINGER BED DOMAIN-CONTAINING PROTEIN 39"/>
    <property type="match status" value="1"/>
</dbReference>
<dbReference type="GO" id="GO:0009791">
    <property type="term" value="P:post-embryonic development"/>
    <property type="evidence" value="ECO:0007669"/>
    <property type="project" value="UniProtKB-ARBA"/>
</dbReference>
<dbReference type="SUPFAM" id="SSF57667">
    <property type="entry name" value="beta-beta-alpha zinc fingers"/>
    <property type="match status" value="1"/>
</dbReference>
<keyword evidence="5" id="KW-0805">Transcription regulation</keyword>
<feature type="compositionally biased region" description="Basic and acidic residues" evidence="10">
    <location>
        <begin position="485"/>
        <end position="499"/>
    </location>
</feature>
<reference evidence="13" key="1">
    <citation type="submission" date="2025-08" db="UniProtKB">
        <authorList>
            <consortium name="RefSeq"/>
        </authorList>
    </citation>
    <scope>IDENTIFICATION</scope>
</reference>
<organism evidence="12 13">
    <name type="scientific">Gymnodraco acuticeps</name>
    <name type="common">Antarctic dragonfish</name>
    <dbReference type="NCBI Taxonomy" id="8218"/>
    <lineage>
        <taxon>Eukaryota</taxon>
        <taxon>Metazoa</taxon>
        <taxon>Chordata</taxon>
        <taxon>Craniata</taxon>
        <taxon>Vertebrata</taxon>
        <taxon>Euteleostomi</taxon>
        <taxon>Actinopterygii</taxon>
        <taxon>Neopterygii</taxon>
        <taxon>Teleostei</taxon>
        <taxon>Neoteleostei</taxon>
        <taxon>Acanthomorphata</taxon>
        <taxon>Eupercaria</taxon>
        <taxon>Perciformes</taxon>
        <taxon>Notothenioidei</taxon>
        <taxon>Bathydraconidae</taxon>
        <taxon>Gymnodraco</taxon>
    </lineage>
</organism>
<keyword evidence="4" id="KW-0862">Zinc</keyword>
<dbReference type="GeneID" id="117553414"/>
<keyword evidence="3 9" id="KW-0863">Zinc-finger</keyword>
<keyword evidence="7" id="KW-0804">Transcription</keyword>
<dbReference type="PROSITE" id="PS50808">
    <property type="entry name" value="ZF_BED"/>
    <property type="match status" value="1"/>
</dbReference>
<evidence type="ECO:0000256" key="9">
    <source>
        <dbReference type="PROSITE-ProRule" id="PRU00027"/>
    </source>
</evidence>
<dbReference type="Pfam" id="PF05699">
    <property type="entry name" value="Dimer_Tnp_hAT"/>
    <property type="match status" value="1"/>
</dbReference>
<evidence type="ECO:0000313" key="12">
    <source>
        <dbReference type="Proteomes" id="UP000515161"/>
    </source>
</evidence>
<dbReference type="OrthoDB" id="10057873at2759"/>
<dbReference type="Proteomes" id="UP000515161">
    <property type="component" value="Unplaced"/>
</dbReference>
<dbReference type="InterPro" id="IPR012337">
    <property type="entry name" value="RNaseH-like_sf"/>
</dbReference>
<keyword evidence="2" id="KW-0479">Metal-binding</keyword>
<proteinExistence type="predicted"/>
<keyword evidence="12" id="KW-1185">Reference proteome</keyword>
<evidence type="ECO:0000256" key="4">
    <source>
        <dbReference type="ARBA" id="ARBA00022833"/>
    </source>
</evidence>
<name>A0A6P8VBT7_GYMAC</name>
<feature type="domain" description="BED-type" evidence="11">
    <location>
        <begin position="1"/>
        <end position="57"/>
    </location>
</feature>
<dbReference type="KEGG" id="gacu:117553414"/>
<sequence>MSAAWRYFTISEKEARIAICKTCSADISRGGVTAKTFSTSGLLHHLKSKHPDKYAEYDEITSAQKKKVLPSTPTPSVADLFEKVKKFPSDGPKAKGITRKLMECIAMDDQPFSVVQDVGFRRLIEHIEPRYSLPSRRHLADVCLPELYNVVANHIHELLATDITAISFTTDIWSSDVSITSMLSLTAQWIDKDFKLQKILLHSQEFRGSHTAQSISLAFANMFDTWHIDRPKVHAIVSDNARNMTKAIEECNLSGIRCMAHTLQLAVNEGVLAQRSVKDLLAISRKIVGHFKHSQLAYSRIEPIQDELGVTTKRFQQDVSTRWNSTYYMLESLFAQKRTLATYSADHDLPASFTPNQWILMENILSILAPFEQLTREISSSDASVADVIPLHAALKRLLRKEVETDRGVKTMKSTLLESVNTRFADIYSDPLYCIATVLDPRYKDNYFDAGKKQSARDMIQAVLDKENPREEAAAHSTGDVTQTTDKRARLSTAEEERGQPPSLSDMFNEIMEENTTPNRLVTSSTAQQLDDYLSEVPIPRSENPLGYWRNKQDRFPDLAKVARKYLSAPCTSTDSERLFSAASHVLDEKRNRLMADKAEKLLFIKKNLPLFLNK</sequence>
<accession>A0A6P8VBT7</accession>
<evidence type="ECO:0000256" key="5">
    <source>
        <dbReference type="ARBA" id="ARBA00023015"/>
    </source>
</evidence>
<evidence type="ECO:0000259" key="11">
    <source>
        <dbReference type="PROSITE" id="PS50808"/>
    </source>
</evidence>
<dbReference type="SUPFAM" id="SSF140996">
    <property type="entry name" value="Hermes dimerisation domain"/>
    <property type="match status" value="1"/>
</dbReference>
<evidence type="ECO:0000256" key="2">
    <source>
        <dbReference type="ARBA" id="ARBA00022723"/>
    </source>
</evidence>
<dbReference type="PANTHER" id="PTHR46481">
    <property type="entry name" value="ZINC FINGER BED DOMAIN-CONTAINING PROTEIN 4"/>
    <property type="match status" value="1"/>
</dbReference>
<evidence type="ECO:0000256" key="10">
    <source>
        <dbReference type="SAM" id="MobiDB-lite"/>
    </source>
</evidence>
<dbReference type="GO" id="GO:0003677">
    <property type="term" value="F:DNA binding"/>
    <property type="evidence" value="ECO:0007669"/>
    <property type="project" value="UniProtKB-KW"/>
</dbReference>
<gene>
    <name evidence="13" type="primary">LOC117553414</name>
</gene>
<evidence type="ECO:0000256" key="6">
    <source>
        <dbReference type="ARBA" id="ARBA00023125"/>
    </source>
</evidence>
<dbReference type="InterPro" id="IPR036236">
    <property type="entry name" value="Znf_C2H2_sf"/>
</dbReference>
<dbReference type="AlphaFoldDB" id="A0A6P8VBT7"/>
<dbReference type="GO" id="GO:0046983">
    <property type="term" value="F:protein dimerization activity"/>
    <property type="evidence" value="ECO:0007669"/>
    <property type="project" value="InterPro"/>
</dbReference>
<comment type="subcellular location">
    <subcellularLocation>
        <location evidence="1">Nucleus</location>
    </subcellularLocation>
</comment>
<feature type="region of interest" description="Disordered" evidence="10">
    <location>
        <begin position="467"/>
        <end position="505"/>
    </location>
</feature>
<dbReference type="InterPro" id="IPR003656">
    <property type="entry name" value="Znf_BED"/>
</dbReference>
<dbReference type="GO" id="GO:0005634">
    <property type="term" value="C:nucleus"/>
    <property type="evidence" value="ECO:0007669"/>
    <property type="project" value="UniProtKB-SubCell"/>
</dbReference>
<evidence type="ECO:0000313" key="13">
    <source>
        <dbReference type="RefSeq" id="XP_034083210.1"/>
    </source>
</evidence>
<keyword evidence="8" id="KW-0539">Nucleus</keyword>
<keyword evidence="6" id="KW-0238">DNA-binding</keyword>
<dbReference type="InterPro" id="IPR052035">
    <property type="entry name" value="ZnF_BED_domain_contain"/>
</dbReference>
<dbReference type="GO" id="GO:0008270">
    <property type="term" value="F:zinc ion binding"/>
    <property type="evidence" value="ECO:0007669"/>
    <property type="project" value="UniProtKB-KW"/>
</dbReference>
<evidence type="ECO:0000256" key="3">
    <source>
        <dbReference type="ARBA" id="ARBA00022771"/>
    </source>
</evidence>